<feature type="region of interest" description="Disordered" evidence="1">
    <location>
        <begin position="70"/>
        <end position="350"/>
    </location>
</feature>
<feature type="compositionally biased region" description="Basic and acidic residues" evidence="1">
    <location>
        <begin position="112"/>
        <end position="123"/>
    </location>
</feature>
<feature type="region of interest" description="Disordered" evidence="1">
    <location>
        <begin position="367"/>
        <end position="429"/>
    </location>
</feature>
<sequence>MEHGQHGAESVGAILSGIAELLREVSDKLDSVAARVGDDNGVEARLKKLEAWAFRTEQNVSTLETRLDGVASGASVERTEATPLPRAARRAPAAATARLEEPRPESSSARTRRTETARIENSRLEALPTENSRHETLHAETPRTENSHHEASRIENSRLEAPRTENSRLETLRAETQRTVNSHHEAPRTENSRHDTPRSENSHHEATRIENSRLETLRTETSRPETLRTETSRTETPRPEAPRAERLRPQAPLRPEPAPEPPRTDSLEAAAIVARVEQQTAAPNSLPRRDATAVPPALHDWVEPNASRGAPYDAVPEPVSNAHAEPAEIAPRTETPQERLGFGTIGTPVVDTAPRLNGRLEAQALTSRADTTLTAPRDETAAAPTQHHATIDDNSHVDKLQAMLDELKRNPAGPFGRPLSNGSGDPSAQ</sequence>
<dbReference type="RefSeq" id="WP_397090570.1">
    <property type="nucleotide sequence ID" value="NZ_JBIRYO010000001.1"/>
</dbReference>
<dbReference type="PANTHER" id="PTHR17571:SF34">
    <property type="entry name" value="ACROSOMAL PROTEIN SP-10"/>
    <property type="match status" value="1"/>
</dbReference>
<feature type="compositionally biased region" description="Pro residues" evidence="1">
    <location>
        <begin position="252"/>
        <end position="261"/>
    </location>
</feature>
<comment type="caution">
    <text evidence="2">The sequence shown here is derived from an EMBL/GenBank/DDBJ whole genome shotgun (WGS) entry which is preliminary data.</text>
</comment>
<feature type="compositionally biased region" description="Polar residues" evidence="1">
    <location>
        <begin position="420"/>
        <end position="429"/>
    </location>
</feature>
<feature type="compositionally biased region" description="Low complexity" evidence="1">
    <location>
        <begin position="81"/>
        <end position="97"/>
    </location>
</feature>
<accession>A0ABW7WTC3</accession>
<dbReference type="Proteomes" id="UP001611415">
    <property type="component" value="Unassembled WGS sequence"/>
</dbReference>
<feature type="compositionally biased region" description="Basic and acidic residues" evidence="1">
    <location>
        <begin position="389"/>
        <end position="409"/>
    </location>
</feature>
<dbReference type="EMBL" id="JBIRYO010000001">
    <property type="protein sequence ID" value="MFI2472080.1"/>
    <property type="molecule type" value="Genomic_DNA"/>
</dbReference>
<organism evidence="2 3">
    <name type="scientific">Nocardia xishanensis</name>
    <dbReference type="NCBI Taxonomy" id="238964"/>
    <lineage>
        <taxon>Bacteria</taxon>
        <taxon>Bacillati</taxon>
        <taxon>Actinomycetota</taxon>
        <taxon>Actinomycetes</taxon>
        <taxon>Mycobacteriales</taxon>
        <taxon>Nocardiaceae</taxon>
        <taxon>Nocardia</taxon>
    </lineage>
</organism>
<proteinExistence type="predicted"/>
<dbReference type="InterPro" id="IPR052671">
    <property type="entry name" value="Acrosomal_SP-10-like"/>
</dbReference>
<evidence type="ECO:0000313" key="3">
    <source>
        <dbReference type="Proteomes" id="UP001611415"/>
    </source>
</evidence>
<dbReference type="PANTHER" id="PTHR17571">
    <property type="entry name" value="URINARY PROTEIN RUP /ACROSOMAL PROTEIN SP-10"/>
    <property type="match status" value="1"/>
</dbReference>
<protein>
    <submittedName>
        <fullName evidence="2">Uncharacterized protein</fullName>
    </submittedName>
</protein>
<gene>
    <name evidence="2" type="ORF">ACH49W_01770</name>
</gene>
<keyword evidence="3" id="KW-1185">Reference proteome</keyword>
<name>A0ABW7WTC3_9NOCA</name>
<reference evidence="2 3" key="1">
    <citation type="submission" date="2024-10" db="EMBL/GenBank/DDBJ databases">
        <title>The Natural Products Discovery Center: Release of the First 8490 Sequenced Strains for Exploring Actinobacteria Biosynthetic Diversity.</title>
        <authorList>
            <person name="Kalkreuter E."/>
            <person name="Kautsar S.A."/>
            <person name="Yang D."/>
            <person name="Bader C.D."/>
            <person name="Teijaro C.N."/>
            <person name="Fluegel L."/>
            <person name="Davis C.M."/>
            <person name="Simpson J.R."/>
            <person name="Lauterbach L."/>
            <person name="Steele A.D."/>
            <person name="Gui C."/>
            <person name="Meng S."/>
            <person name="Li G."/>
            <person name="Viehrig K."/>
            <person name="Ye F."/>
            <person name="Su P."/>
            <person name="Kiefer A.F."/>
            <person name="Nichols A."/>
            <person name="Cepeda A.J."/>
            <person name="Yan W."/>
            <person name="Fan B."/>
            <person name="Jiang Y."/>
            <person name="Adhikari A."/>
            <person name="Zheng C.-J."/>
            <person name="Schuster L."/>
            <person name="Cowan T.M."/>
            <person name="Smanski M.J."/>
            <person name="Chevrette M.G."/>
            <person name="De Carvalho L.P.S."/>
            <person name="Shen B."/>
        </authorList>
    </citation>
    <scope>NUCLEOTIDE SEQUENCE [LARGE SCALE GENOMIC DNA]</scope>
    <source>
        <strain evidence="2 3">NPDC019275</strain>
    </source>
</reference>
<evidence type="ECO:0000256" key="1">
    <source>
        <dbReference type="SAM" id="MobiDB-lite"/>
    </source>
</evidence>
<feature type="compositionally biased region" description="Basic and acidic residues" evidence="1">
    <location>
        <begin position="131"/>
        <end position="248"/>
    </location>
</feature>
<evidence type="ECO:0000313" key="2">
    <source>
        <dbReference type="EMBL" id="MFI2472080.1"/>
    </source>
</evidence>